<dbReference type="GO" id="GO:0005737">
    <property type="term" value="C:cytoplasm"/>
    <property type="evidence" value="ECO:0007669"/>
    <property type="project" value="UniProtKB-ARBA"/>
</dbReference>
<dbReference type="InterPro" id="IPR029028">
    <property type="entry name" value="Alpha/beta_knot_MTases"/>
</dbReference>
<dbReference type="InterPro" id="IPR001537">
    <property type="entry name" value="SpoU_MeTrfase"/>
</dbReference>
<evidence type="ECO:0000256" key="1">
    <source>
        <dbReference type="ARBA" id="ARBA00007228"/>
    </source>
</evidence>
<name>A0A1S1V9Q8_9FIRM</name>
<dbReference type="Gene3D" id="3.30.1330.30">
    <property type="match status" value="1"/>
</dbReference>
<keyword evidence="2 6" id="KW-0489">Methyltransferase</keyword>
<evidence type="ECO:0000256" key="3">
    <source>
        <dbReference type="ARBA" id="ARBA00022679"/>
    </source>
</evidence>
<comment type="caution">
    <text evidence="6">The sequence shown here is derived from an EMBL/GenBank/DDBJ whole genome shotgun (WGS) entry which is preliminary data.</text>
</comment>
<dbReference type="OrthoDB" id="9785673at2"/>
<accession>A0A1S1V9Q8</accession>
<evidence type="ECO:0000259" key="5">
    <source>
        <dbReference type="Pfam" id="PF08032"/>
    </source>
</evidence>
<feature type="domain" description="tRNA/rRNA methyltransferase SpoU type" evidence="4">
    <location>
        <begin position="97"/>
        <end position="236"/>
    </location>
</feature>
<dbReference type="Pfam" id="PF00588">
    <property type="entry name" value="SpoU_methylase"/>
    <property type="match status" value="1"/>
</dbReference>
<dbReference type="InterPro" id="IPR051259">
    <property type="entry name" value="rRNA_Methyltransferase"/>
</dbReference>
<dbReference type="Proteomes" id="UP000180254">
    <property type="component" value="Unassembled WGS sequence"/>
</dbReference>
<dbReference type="GO" id="GO:0003723">
    <property type="term" value="F:RNA binding"/>
    <property type="evidence" value="ECO:0007669"/>
    <property type="project" value="InterPro"/>
</dbReference>
<dbReference type="RefSeq" id="WP_084655730.1">
    <property type="nucleotide sequence ID" value="NZ_MKIE01000003.1"/>
</dbReference>
<feature type="domain" description="RNA 2-O ribose methyltransferase substrate binding" evidence="5">
    <location>
        <begin position="18"/>
        <end position="78"/>
    </location>
</feature>
<dbReference type="Pfam" id="PF08032">
    <property type="entry name" value="SpoU_sub_bind"/>
    <property type="match status" value="1"/>
</dbReference>
<dbReference type="InterPro" id="IPR029026">
    <property type="entry name" value="tRNA_m1G_MTases_N"/>
</dbReference>
<dbReference type="GO" id="GO:0006396">
    <property type="term" value="P:RNA processing"/>
    <property type="evidence" value="ECO:0007669"/>
    <property type="project" value="InterPro"/>
</dbReference>
<sequence length="240" mass="27163">MTVQIKPYKKNFEYGYSFGVFPTMELLENRPEDVIKIMVMEKGLENEGVQKIIEKCRREGIAVEIADKAINRISKKENNYTVGVFRKYTEHIVPGNHLVLVNPSDMGNMGTIIRTALGFKVQDLAIIRPGVDIFDPKVVRSSMGAIFKIRCEYFDSFEDYQDAFPENNIYTFMLNADYTLADAKEIKSEPYSLVFGNEGSGLDESYFSGLGKSIKIEQSSLIDSLNLSIAVGIALYEFNR</sequence>
<dbReference type="PANTHER" id="PTHR43191">
    <property type="entry name" value="RRNA METHYLTRANSFERASE 3"/>
    <property type="match status" value="1"/>
</dbReference>
<dbReference type="InterPro" id="IPR029064">
    <property type="entry name" value="Ribosomal_eL30-like_sf"/>
</dbReference>
<keyword evidence="3 6" id="KW-0808">Transferase</keyword>
<evidence type="ECO:0000256" key="2">
    <source>
        <dbReference type="ARBA" id="ARBA00022603"/>
    </source>
</evidence>
<dbReference type="SUPFAM" id="SSF75217">
    <property type="entry name" value="alpha/beta knot"/>
    <property type="match status" value="1"/>
</dbReference>
<comment type="similarity">
    <text evidence="1">Belongs to the class IV-like SAM-binding methyltransferase superfamily. RNA methyltransferase TrmH family.</text>
</comment>
<dbReference type="GO" id="GO:0032259">
    <property type="term" value="P:methylation"/>
    <property type="evidence" value="ECO:0007669"/>
    <property type="project" value="UniProtKB-KW"/>
</dbReference>
<dbReference type="STRING" id="39480.EUAN_10210"/>
<gene>
    <name evidence="6" type="primary">nhs</name>
    <name evidence="6" type="ORF">EUAN_10210</name>
</gene>
<evidence type="ECO:0000313" key="7">
    <source>
        <dbReference type="Proteomes" id="UP000180254"/>
    </source>
</evidence>
<dbReference type="EMBL" id="MKIE01000003">
    <property type="protein sequence ID" value="OHW62459.1"/>
    <property type="molecule type" value="Genomic_DNA"/>
</dbReference>
<evidence type="ECO:0000313" key="6">
    <source>
        <dbReference type="EMBL" id="OHW62459.1"/>
    </source>
</evidence>
<dbReference type="CDD" id="cd18082">
    <property type="entry name" value="SpoU-like_family"/>
    <property type="match status" value="1"/>
</dbReference>
<dbReference type="PANTHER" id="PTHR43191:SF2">
    <property type="entry name" value="RRNA METHYLTRANSFERASE 3, MITOCHONDRIAL"/>
    <property type="match status" value="1"/>
</dbReference>
<keyword evidence="7" id="KW-1185">Reference proteome</keyword>
<dbReference type="EC" id="2.1.1.-" evidence="6"/>
<protein>
    <submittedName>
        <fullName evidence="6">23S rRNA methyltransferase</fullName>
        <ecNumber evidence="6">2.1.1.-</ecNumber>
    </submittedName>
</protein>
<reference evidence="6 7" key="1">
    <citation type="submission" date="2016-09" db="EMBL/GenBank/DDBJ databases">
        <title>Genome sequence of Eubacterium angustum.</title>
        <authorList>
            <person name="Poehlein A."/>
            <person name="Daniel R."/>
        </authorList>
    </citation>
    <scope>NUCLEOTIDE SEQUENCE [LARGE SCALE GENOMIC DNA]</scope>
    <source>
        <strain evidence="6 7">DSM 1989</strain>
    </source>
</reference>
<dbReference type="InterPro" id="IPR013123">
    <property type="entry name" value="SpoU_subst-bd"/>
</dbReference>
<evidence type="ECO:0000259" key="4">
    <source>
        <dbReference type="Pfam" id="PF00588"/>
    </source>
</evidence>
<proteinExistence type="inferred from homology"/>
<dbReference type="Gene3D" id="3.40.1280.10">
    <property type="match status" value="1"/>
</dbReference>
<dbReference type="GO" id="GO:0008173">
    <property type="term" value="F:RNA methyltransferase activity"/>
    <property type="evidence" value="ECO:0007669"/>
    <property type="project" value="InterPro"/>
</dbReference>
<dbReference type="AlphaFoldDB" id="A0A1S1V9Q8"/>
<organism evidence="6 7">
    <name type="scientific">Andreesenia angusta</name>
    <dbReference type="NCBI Taxonomy" id="39480"/>
    <lineage>
        <taxon>Bacteria</taxon>
        <taxon>Bacillati</taxon>
        <taxon>Bacillota</taxon>
        <taxon>Tissierellia</taxon>
        <taxon>Tissierellales</taxon>
        <taxon>Gottschalkiaceae</taxon>
        <taxon>Andreesenia</taxon>
    </lineage>
</organism>